<keyword evidence="2" id="KW-1185">Reference proteome</keyword>
<dbReference type="InterPro" id="IPR007434">
    <property type="entry name" value="FemAB-like"/>
</dbReference>
<evidence type="ECO:0000313" key="2">
    <source>
        <dbReference type="Proteomes" id="UP000297693"/>
    </source>
</evidence>
<name>A0A4R9K9W0_9LEPT</name>
<comment type="caution">
    <text evidence="1">The sequence shown here is derived from an EMBL/GenBank/DDBJ whole genome shotgun (WGS) entry which is preliminary data.</text>
</comment>
<dbReference type="AlphaFoldDB" id="A0A4R9K9W0"/>
<dbReference type="EMBL" id="RQGD01000009">
    <property type="protein sequence ID" value="TGL62740.1"/>
    <property type="molecule type" value="Genomic_DNA"/>
</dbReference>
<dbReference type="SUPFAM" id="SSF55729">
    <property type="entry name" value="Acyl-CoA N-acyltransferases (Nat)"/>
    <property type="match status" value="1"/>
</dbReference>
<dbReference type="RefSeq" id="WP_135621746.1">
    <property type="nucleotide sequence ID" value="NZ_RQGD01000009.1"/>
</dbReference>
<dbReference type="PANTHER" id="PTHR47017:SF1">
    <property type="entry name" value="ACYL-COA"/>
    <property type="match status" value="1"/>
</dbReference>
<dbReference type="InterPro" id="IPR016181">
    <property type="entry name" value="Acyl_CoA_acyltransferase"/>
</dbReference>
<dbReference type="PANTHER" id="PTHR47017">
    <property type="entry name" value="ACYL-COA"/>
    <property type="match status" value="1"/>
</dbReference>
<dbReference type="OrthoDB" id="9776898at2"/>
<reference evidence="1" key="1">
    <citation type="journal article" date="2019" name="PLoS Negl. Trop. Dis.">
        <title>Revisiting the worldwide diversity of Leptospira species in the environment.</title>
        <authorList>
            <person name="Vincent A.T."/>
            <person name="Schiettekatte O."/>
            <person name="Bourhy P."/>
            <person name="Veyrier F.J."/>
            <person name="Picardeau M."/>
        </authorList>
    </citation>
    <scope>NUCLEOTIDE SEQUENCE [LARGE SCALE GENOMIC DNA]</scope>
    <source>
        <strain evidence="1">201702476</strain>
    </source>
</reference>
<protein>
    <submittedName>
        <fullName evidence="1">GNAT family N-acetyltransferase</fullName>
    </submittedName>
</protein>
<sequence>MTILSENISSHASFFDFKPESWNELVPEDSVFQEWEFLSTLERAKCIGEGGDWGVHILAYTERDQLLGLFPFYKRIDSYGEYIFDFQWANAFHRAGIPYYPKFTASVPFTPVTGARILLSPTLNEEKKSEVATSLLKSYIEIGDKTGVSSAHILFCKEEELNYGKQVGFVPRVTHQYHWINKGYDTFEDYLSCLVKDRRKTIRQERKKIEASGLNIQTLVGDAIEDKHADTFYNFYADTHSRKWGQAYLNKTFFKLIFQTMKHRIHLVLASDSDGNPIGGSFNFYSGDYLFGRYWGATSHIPNLHFECCYYRLIDFAIQRKMKRVEAGAQGEHKFLRGYEAVPMYSLHHIYHESGSKAIYDYLEREIKMEEENIASYNSHSPLKALRKV</sequence>
<gene>
    <name evidence="1" type="ORF">EHQ58_02425</name>
</gene>
<dbReference type="Pfam" id="PF04339">
    <property type="entry name" value="FemAB_like"/>
    <property type="match status" value="1"/>
</dbReference>
<accession>A0A4R9K9W0</accession>
<evidence type="ECO:0000313" key="1">
    <source>
        <dbReference type="EMBL" id="TGL62740.1"/>
    </source>
</evidence>
<keyword evidence="1" id="KW-0808">Transferase</keyword>
<organism evidence="1 2">
    <name type="scientific">Leptospira ognonensis</name>
    <dbReference type="NCBI Taxonomy" id="2484945"/>
    <lineage>
        <taxon>Bacteria</taxon>
        <taxon>Pseudomonadati</taxon>
        <taxon>Spirochaetota</taxon>
        <taxon>Spirochaetia</taxon>
        <taxon>Leptospirales</taxon>
        <taxon>Leptospiraceae</taxon>
        <taxon>Leptospira</taxon>
    </lineage>
</organism>
<dbReference type="GO" id="GO:0016740">
    <property type="term" value="F:transferase activity"/>
    <property type="evidence" value="ECO:0007669"/>
    <property type="project" value="UniProtKB-KW"/>
</dbReference>
<dbReference type="Proteomes" id="UP000297693">
    <property type="component" value="Unassembled WGS sequence"/>
</dbReference>
<proteinExistence type="predicted"/>
<dbReference type="Gene3D" id="3.40.630.30">
    <property type="match status" value="1"/>
</dbReference>